<evidence type="ECO:0000256" key="1">
    <source>
        <dbReference type="ARBA" id="ARBA00004196"/>
    </source>
</evidence>
<accession>A0A3A1YQ91</accession>
<evidence type="ECO:0000313" key="7">
    <source>
        <dbReference type="EMBL" id="RIY40463.1"/>
    </source>
</evidence>
<dbReference type="PANTHER" id="PTHR30290:SF10">
    <property type="entry name" value="PERIPLASMIC OLIGOPEPTIDE-BINDING PROTEIN-RELATED"/>
    <property type="match status" value="1"/>
</dbReference>
<feature type="domain" description="Solute-binding protein family 5" evidence="6">
    <location>
        <begin position="91"/>
        <end position="227"/>
    </location>
</feature>
<dbReference type="InterPro" id="IPR000914">
    <property type="entry name" value="SBP_5_dom"/>
</dbReference>
<sequence length="255" mass="27898">MWQKLARQTWRLTTLTACLSALTLSSLSAYTAQVPAGTKLAAKQELNLLLNATPATIDPNLLNETQGYQVVSNLFEGLTTFDAKGKLILAGATSWSVSEDGLTWTFKLRQDAKFSDGSPVTANDYVAGWQRLQDPKTGSVYTYYLTDLKVKNADAVAAGKLPSSELGVKAVDDYTLQVSLASPVPWFLDATALVVLAPIPSKLLAAGKWPDINNYVGNGAYKLVKVTLDNKEWKTYLDERRHGQYQFFVAGWNPA</sequence>
<evidence type="ECO:0000256" key="2">
    <source>
        <dbReference type="ARBA" id="ARBA00005695"/>
    </source>
</evidence>
<gene>
    <name evidence="7" type="ORF">CKF58_00485</name>
</gene>
<evidence type="ECO:0000256" key="5">
    <source>
        <dbReference type="SAM" id="SignalP"/>
    </source>
</evidence>
<comment type="caution">
    <text evidence="7">The sequence shown here is derived from an EMBL/GenBank/DDBJ whole genome shotgun (WGS) entry which is preliminary data.</text>
</comment>
<organism evidence="7 8">
    <name type="scientific">Psittacicella hinzii</name>
    <dbReference type="NCBI Taxonomy" id="2028575"/>
    <lineage>
        <taxon>Bacteria</taxon>
        <taxon>Pseudomonadati</taxon>
        <taxon>Pseudomonadota</taxon>
        <taxon>Gammaproteobacteria</taxon>
        <taxon>Pasteurellales</taxon>
        <taxon>Psittacicellaceae</taxon>
        <taxon>Psittacicella</taxon>
    </lineage>
</organism>
<feature type="signal peptide" evidence="5">
    <location>
        <begin position="1"/>
        <end position="31"/>
    </location>
</feature>
<dbReference type="GO" id="GO:1904680">
    <property type="term" value="F:peptide transmembrane transporter activity"/>
    <property type="evidence" value="ECO:0007669"/>
    <property type="project" value="TreeGrafter"/>
</dbReference>
<evidence type="ECO:0000256" key="4">
    <source>
        <dbReference type="ARBA" id="ARBA00022729"/>
    </source>
</evidence>
<dbReference type="AlphaFoldDB" id="A0A3A1YQ91"/>
<comment type="subcellular location">
    <subcellularLocation>
        <location evidence="1">Cell envelope</location>
    </subcellularLocation>
</comment>
<dbReference type="InterPro" id="IPR039424">
    <property type="entry name" value="SBP_5"/>
</dbReference>
<keyword evidence="8" id="KW-1185">Reference proteome</keyword>
<dbReference type="OrthoDB" id="9801912at2"/>
<proteinExistence type="inferred from homology"/>
<dbReference type="PANTHER" id="PTHR30290">
    <property type="entry name" value="PERIPLASMIC BINDING COMPONENT OF ABC TRANSPORTER"/>
    <property type="match status" value="1"/>
</dbReference>
<feature type="chain" id="PRO_5017243191" description="Solute-binding protein family 5 domain-containing protein" evidence="5">
    <location>
        <begin position="32"/>
        <end position="255"/>
    </location>
</feature>
<keyword evidence="4 5" id="KW-0732">Signal</keyword>
<evidence type="ECO:0000259" key="6">
    <source>
        <dbReference type="Pfam" id="PF00496"/>
    </source>
</evidence>
<dbReference type="Gene3D" id="3.90.76.10">
    <property type="entry name" value="Dipeptide-binding Protein, Domain 1"/>
    <property type="match status" value="1"/>
</dbReference>
<dbReference type="GO" id="GO:0030288">
    <property type="term" value="C:outer membrane-bounded periplasmic space"/>
    <property type="evidence" value="ECO:0007669"/>
    <property type="project" value="TreeGrafter"/>
</dbReference>
<comment type="similarity">
    <text evidence="2">Belongs to the bacterial solute-binding protein 5 family.</text>
</comment>
<dbReference type="Gene3D" id="3.40.190.10">
    <property type="entry name" value="Periplasmic binding protein-like II"/>
    <property type="match status" value="1"/>
</dbReference>
<evidence type="ECO:0000313" key="8">
    <source>
        <dbReference type="Proteomes" id="UP000265916"/>
    </source>
</evidence>
<reference evidence="7 8" key="1">
    <citation type="submission" date="2017-08" db="EMBL/GenBank/DDBJ databases">
        <title>Reclassification of Bisgaard taxon 37 and 44.</title>
        <authorList>
            <person name="Christensen H."/>
        </authorList>
    </citation>
    <scope>NUCLEOTIDE SEQUENCE [LARGE SCALE GENOMIC DNA]</scope>
    <source>
        <strain evidence="7 8">111</strain>
    </source>
</reference>
<dbReference type="EMBL" id="NRJG01000007">
    <property type="protein sequence ID" value="RIY40463.1"/>
    <property type="molecule type" value="Genomic_DNA"/>
</dbReference>
<dbReference type="Pfam" id="PF00496">
    <property type="entry name" value="SBP_bac_5"/>
    <property type="match status" value="1"/>
</dbReference>
<keyword evidence="3" id="KW-0813">Transport</keyword>
<name>A0A3A1YQ91_9GAMM</name>
<dbReference type="GO" id="GO:0015833">
    <property type="term" value="P:peptide transport"/>
    <property type="evidence" value="ECO:0007669"/>
    <property type="project" value="TreeGrafter"/>
</dbReference>
<protein>
    <recommendedName>
        <fullName evidence="6">Solute-binding protein family 5 domain-containing protein</fullName>
    </recommendedName>
</protein>
<dbReference type="RefSeq" id="WP_119530031.1">
    <property type="nucleotide sequence ID" value="NZ_JBHSSP010000021.1"/>
</dbReference>
<dbReference type="FunFam" id="3.90.76.10:FF:000001">
    <property type="entry name" value="Oligopeptide ABC transporter substrate-binding protein"/>
    <property type="match status" value="1"/>
</dbReference>
<dbReference type="SUPFAM" id="SSF53850">
    <property type="entry name" value="Periplasmic binding protein-like II"/>
    <property type="match status" value="1"/>
</dbReference>
<dbReference type="Proteomes" id="UP000265916">
    <property type="component" value="Unassembled WGS sequence"/>
</dbReference>
<evidence type="ECO:0000256" key="3">
    <source>
        <dbReference type="ARBA" id="ARBA00022448"/>
    </source>
</evidence>